<keyword evidence="5" id="KW-0698">rRNA processing</keyword>
<dbReference type="Pfam" id="PF04410">
    <property type="entry name" value="Gar1"/>
    <property type="match status" value="1"/>
</dbReference>
<feature type="region of interest" description="Disordered" evidence="9">
    <location>
        <begin position="205"/>
        <end position="253"/>
    </location>
</feature>
<dbReference type="GO" id="GO:0006364">
    <property type="term" value="P:rRNA processing"/>
    <property type="evidence" value="ECO:0007669"/>
    <property type="project" value="UniProtKB-KW"/>
</dbReference>
<dbReference type="GeneID" id="30155350"/>
<evidence type="ECO:0000256" key="5">
    <source>
        <dbReference type="ARBA" id="ARBA00022552"/>
    </source>
</evidence>
<feature type="compositionally biased region" description="Low complexity" evidence="9">
    <location>
        <begin position="223"/>
        <end position="236"/>
    </location>
</feature>
<dbReference type="InterPro" id="IPR007504">
    <property type="entry name" value="H/ACA_rnp_Gar1/Naf1"/>
</dbReference>
<accession>A0A1E3HQ03</accession>
<feature type="region of interest" description="Disordered" evidence="9">
    <location>
        <begin position="411"/>
        <end position="520"/>
    </location>
</feature>
<feature type="region of interest" description="Disordered" evidence="9">
    <location>
        <begin position="605"/>
        <end position="638"/>
    </location>
</feature>
<feature type="compositionally biased region" description="Low complexity" evidence="9">
    <location>
        <begin position="572"/>
        <end position="586"/>
    </location>
</feature>
<comment type="caution">
    <text evidence="10">The sequence shown here is derived from an EMBL/GenBank/DDBJ whole genome shotgun (WGS) entry which is preliminary data.</text>
</comment>
<dbReference type="EMBL" id="AWGJ01000006">
    <property type="protein sequence ID" value="ODN78402.1"/>
    <property type="molecule type" value="Genomic_DNA"/>
</dbReference>
<comment type="similarity">
    <text evidence="2">Belongs to the NAF1 family.</text>
</comment>
<reference evidence="10 11" key="1">
    <citation type="submission" date="2016-06" db="EMBL/GenBank/DDBJ databases">
        <title>Evolution of pathogenesis and genome organization in the Tremellales.</title>
        <authorList>
            <person name="Cuomo C."/>
            <person name="Litvintseva A."/>
            <person name="Heitman J."/>
            <person name="Chen Y."/>
            <person name="Sun S."/>
            <person name="Springer D."/>
            <person name="Dromer F."/>
            <person name="Young S."/>
            <person name="Zeng Q."/>
            <person name="Chapman S."/>
            <person name="Gujja S."/>
            <person name="Saif S."/>
            <person name="Birren B."/>
        </authorList>
    </citation>
    <scope>NUCLEOTIDE SEQUENCE [LARGE SCALE GENOMIC DNA]</scope>
    <source>
        <strain evidence="10 11">CBS 6039</strain>
    </source>
</reference>
<protein>
    <recommendedName>
        <fullName evidence="3">H/ACA ribonucleoprotein complex non-core subunit NAF1</fullName>
    </recommendedName>
</protein>
<dbReference type="GO" id="GO:0001522">
    <property type="term" value="P:pseudouridine synthesis"/>
    <property type="evidence" value="ECO:0007669"/>
    <property type="project" value="InterPro"/>
</dbReference>
<dbReference type="GO" id="GO:0005634">
    <property type="term" value="C:nucleus"/>
    <property type="evidence" value="ECO:0007669"/>
    <property type="project" value="UniProtKB-SubCell"/>
</dbReference>
<evidence type="ECO:0000256" key="4">
    <source>
        <dbReference type="ARBA" id="ARBA00022517"/>
    </source>
</evidence>
<proteinExistence type="inferred from homology"/>
<name>A0A1E3HQ03_9TREE</name>
<dbReference type="GO" id="GO:0003723">
    <property type="term" value="F:RNA binding"/>
    <property type="evidence" value="ECO:0007669"/>
    <property type="project" value="UniProtKB-KW"/>
</dbReference>
<evidence type="ECO:0000256" key="8">
    <source>
        <dbReference type="ARBA" id="ARBA00023242"/>
    </source>
</evidence>
<evidence type="ECO:0000256" key="1">
    <source>
        <dbReference type="ARBA" id="ARBA00004123"/>
    </source>
</evidence>
<evidence type="ECO:0000313" key="11">
    <source>
        <dbReference type="Proteomes" id="UP000094065"/>
    </source>
</evidence>
<feature type="compositionally biased region" description="Basic residues" evidence="9">
    <location>
        <begin position="382"/>
        <end position="394"/>
    </location>
</feature>
<feature type="compositionally biased region" description="Basic and acidic residues" evidence="9">
    <location>
        <begin position="81"/>
        <end position="97"/>
    </location>
</feature>
<keyword evidence="6" id="KW-0597">Phosphoprotein</keyword>
<feature type="compositionally biased region" description="Low complexity" evidence="9">
    <location>
        <begin position="536"/>
        <end position="549"/>
    </location>
</feature>
<keyword evidence="8" id="KW-0539">Nucleus</keyword>
<feature type="region of interest" description="Disordered" evidence="9">
    <location>
        <begin position="49"/>
        <end position="97"/>
    </location>
</feature>
<dbReference type="Gene3D" id="2.40.10.230">
    <property type="entry name" value="Probable tRNA pseudouridine synthase domain"/>
    <property type="match status" value="1"/>
</dbReference>
<feature type="region of interest" description="Disordered" evidence="9">
    <location>
        <begin position="536"/>
        <end position="592"/>
    </location>
</feature>
<keyword evidence="4" id="KW-0690">Ribosome biogenesis</keyword>
<dbReference type="GO" id="GO:0005732">
    <property type="term" value="C:sno(s)RNA-containing ribonucleoprotein complex"/>
    <property type="evidence" value="ECO:0007669"/>
    <property type="project" value="InterPro"/>
</dbReference>
<dbReference type="RefSeq" id="XP_018993448.1">
    <property type="nucleotide sequence ID" value="XM_019138012.1"/>
</dbReference>
<dbReference type="SUPFAM" id="SSF50447">
    <property type="entry name" value="Translation proteins"/>
    <property type="match status" value="1"/>
</dbReference>
<feature type="compositionally biased region" description="Basic and acidic residues" evidence="9">
    <location>
        <begin position="49"/>
        <end position="61"/>
    </location>
</feature>
<dbReference type="GO" id="GO:0000493">
    <property type="term" value="P:box H/ACA snoRNP assembly"/>
    <property type="evidence" value="ECO:0007669"/>
    <property type="project" value="InterPro"/>
</dbReference>
<keyword evidence="11" id="KW-1185">Reference proteome</keyword>
<evidence type="ECO:0000256" key="7">
    <source>
        <dbReference type="ARBA" id="ARBA00022884"/>
    </source>
</evidence>
<sequence length="638" mass="69204">MADNFKAPANPNVPQDIAHIMELVATDQVVGAMPSVDMSAAEKRKLVEESIKQGKVVKPESDSDSDSSSEFESSSEEESDKEPLTAEKHQELRAELDELVKDGEVEWDSDSDEGINLDKMGFDFMEDEDEPAGGPIASIHEAPLPPVKQPPLIKLPDGEGVSLAGDVVSWMRDKKVEAWLEINKMEGEDVQAAVDAQVRIENPEAGVAPEGIPATASEDTPVTATESASEAPEAAPVITETAPKPVKQVKQPNFSSSGTVVVRAMQSRPGDHDEGWLEEGSILCWEDGRVLGTVHDTFGPLTSPFYTVRLPPPPFPYPSPDSLVPGTRLFYPLNKSYRSFVNMIAVRDPRFKGTDASNLYDEEVGEDEVEWSDDEAEAAAKREKKIKKGKKGKKGGSIAGTPRALIAGLPARPHFDYQPDDASDAGSMYGGDDERWEMGSDAGSTVSRGRPAPMPYDLDEPNGSAERGGRRGRGRGQGRERGRGRGRGGHGGQSSTPMQQQQSPMDFQYQQQPFQPYPNQWQQPFMPGMPMPGFGFQPGFPQMMGFQQPPQTPQHGGYTPNQPSGGMPAFGQQQSQQQAQQQQQPQGVAINPRFAAQYQAMMGMGQSMQGGMGQGAEQGGQNGAYGQGQYGYGQYQQQ</sequence>
<evidence type="ECO:0000313" key="10">
    <source>
        <dbReference type="EMBL" id="ODN78402.1"/>
    </source>
</evidence>
<dbReference type="InterPro" id="IPR040309">
    <property type="entry name" value="Naf1"/>
</dbReference>
<feature type="compositionally biased region" description="Low complexity" evidence="9">
    <location>
        <begin position="493"/>
        <end position="520"/>
    </location>
</feature>
<dbReference type="AlphaFoldDB" id="A0A1E3HQ03"/>
<feature type="compositionally biased region" description="Acidic residues" evidence="9">
    <location>
        <begin position="62"/>
        <end position="80"/>
    </location>
</feature>
<dbReference type="PANTHER" id="PTHR31633">
    <property type="entry name" value="H/ACA RIBONUCLEOPROTEIN COMPLEX NON-CORE SUBUNIT NAF1"/>
    <property type="match status" value="1"/>
</dbReference>
<keyword evidence="7" id="KW-0694">RNA-binding</keyword>
<evidence type="ECO:0000256" key="9">
    <source>
        <dbReference type="SAM" id="MobiDB-lite"/>
    </source>
</evidence>
<feature type="compositionally biased region" description="Gly residues" evidence="9">
    <location>
        <begin position="608"/>
        <end position="631"/>
    </location>
</feature>
<dbReference type="InterPro" id="IPR009000">
    <property type="entry name" value="Transl_B-barrel_sf"/>
</dbReference>
<comment type="subcellular location">
    <subcellularLocation>
        <location evidence="1">Nucleus</location>
    </subcellularLocation>
</comment>
<evidence type="ECO:0000256" key="6">
    <source>
        <dbReference type="ARBA" id="ARBA00022553"/>
    </source>
</evidence>
<organism evidence="10 11">
    <name type="scientific">Cryptococcus amylolentus CBS 6039</name>
    <dbReference type="NCBI Taxonomy" id="1295533"/>
    <lineage>
        <taxon>Eukaryota</taxon>
        <taxon>Fungi</taxon>
        <taxon>Dikarya</taxon>
        <taxon>Basidiomycota</taxon>
        <taxon>Agaricomycotina</taxon>
        <taxon>Tremellomycetes</taxon>
        <taxon>Tremellales</taxon>
        <taxon>Cryptococcaceae</taxon>
        <taxon>Cryptococcus</taxon>
    </lineage>
</organism>
<feature type="region of interest" description="Disordered" evidence="9">
    <location>
        <begin position="382"/>
        <end position="401"/>
    </location>
</feature>
<dbReference type="InterPro" id="IPR038664">
    <property type="entry name" value="Gar1/Naf1_Cbf5-bd_sf"/>
</dbReference>
<dbReference type="Proteomes" id="UP000094065">
    <property type="component" value="Unassembled WGS sequence"/>
</dbReference>
<evidence type="ECO:0000256" key="2">
    <source>
        <dbReference type="ARBA" id="ARBA00009801"/>
    </source>
</evidence>
<dbReference type="OrthoDB" id="21550at2759"/>
<gene>
    <name evidence="10" type="ORF">L202_04041</name>
</gene>
<dbReference type="STRING" id="1295533.A0A1E3HQ03"/>
<evidence type="ECO:0000256" key="3">
    <source>
        <dbReference type="ARBA" id="ARBA00021438"/>
    </source>
</evidence>
<dbReference type="PANTHER" id="PTHR31633:SF1">
    <property type="entry name" value="H_ACA RIBONUCLEOPROTEIN COMPLEX NON-CORE SUBUNIT NAF1"/>
    <property type="match status" value="1"/>
</dbReference>